<name>A0AAV3YHH3_9GAST</name>
<gene>
    <name evidence="1" type="ORF">PoB_000914100</name>
</gene>
<sequence>LPLTIRLLSEMLGLGSSMAPVPIRGRNVSWGWNFEPAPSLTPTALPDRGTKRISSLGLENYLIIPIYTSTKQAGRAFSSCLAMAPTDKQQGIEYGILCPNPAATDQLITPDCSKVRHFDLLPPDYLENLAAPKNEKKNLRWPHSTLKITLSNIRASVAQWLASPPGDLQSHLCCEFEPRHRRPGLTEGLKILSNITSYMKISGLKLVCLEEMNGTILYTSDTEMTFQRVDRVSLGESWPEIEEKKPQ</sequence>
<accession>A0AAV3YHH3</accession>
<organism evidence="1 2">
    <name type="scientific">Plakobranchus ocellatus</name>
    <dbReference type="NCBI Taxonomy" id="259542"/>
    <lineage>
        <taxon>Eukaryota</taxon>
        <taxon>Metazoa</taxon>
        <taxon>Spiralia</taxon>
        <taxon>Lophotrochozoa</taxon>
        <taxon>Mollusca</taxon>
        <taxon>Gastropoda</taxon>
        <taxon>Heterobranchia</taxon>
        <taxon>Euthyneura</taxon>
        <taxon>Panpulmonata</taxon>
        <taxon>Sacoglossa</taxon>
        <taxon>Placobranchoidea</taxon>
        <taxon>Plakobranchidae</taxon>
        <taxon>Plakobranchus</taxon>
    </lineage>
</organism>
<proteinExistence type="predicted"/>
<comment type="caution">
    <text evidence="1">The sequence shown here is derived from an EMBL/GenBank/DDBJ whole genome shotgun (WGS) entry which is preliminary data.</text>
</comment>
<dbReference type="Proteomes" id="UP000735302">
    <property type="component" value="Unassembled WGS sequence"/>
</dbReference>
<keyword evidence="2" id="KW-1185">Reference proteome</keyword>
<feature type="non-terminal residue" evidence="1">
    <location>
        <position position="1"/>
    </location>
</feature>
<evidence type="ECO:0000313" key="2">
    <source>
        <dbReference type="Proteomes" id="UP000735302"/>
    </source>
</evidence>
<dbReference type="EMBL" id="BLXT01001025">
    <property type="protein sequence ID" value="GFN82635.1"/>
    <property type="molecule type" value="Genomic_DNA"/>
</dbReference>
<dbReference type="AlphaFoldDB" id="A0AAV3YHH3"/>
<protein>
    <submittedName>
        <fullName evidence="1">Uncharacterized protein</fullName>
    </submittedName>
</protein>
<reference evidence="1 2" key="1">
    <citation type="journal article" date="2021" name="Elife">
        <title>Chloroplast acquisition without the gene transfer in kleptoplastic sea slugs, Plakobranchus ocellatus.</title>
        <authorList>
            <person name="Maeda T."/>
            <person name="Takahashi S."/>
            <person name="Yoshida T."/>
            <person name="Shimamura S."/>
            <person name="Takaki Y."/>
            <person name="Nagai Y."/>
            <person name="Toyoda A."/>
            <person name="Suzuki Y."/>
            <person name="Arimoto A."/>
            <person name="Ishii H."/>
            <person name="Satoh N."/>
            <person name="Nishiyama T."/>
            <person name="Hasebe M."/>
            <person name="Maruyama T."/>
            <person name="Minagawa J."/>
            <person name="Obokata J."/>
            <person name="Shigenobu S."/>
        </authorList>
    </citation>
    <scope>NUCLEOTIDE SEQUENCE [LARGE SCALE GENOMIC DNA]</scope>
</reference>
<evidence type="ECO:0000313" key="1">
    <source>
        <dbReference type="EMBL" id="GFN82635.1"/>
    </source>
</evidence>